<dbReference type="FunFam" id="3.30.160.60:FF:000446">
    <property type="entry name" value="Zinc finger protein"/>
    <property type="match status" value="1"/>
</dbReference>
<dbReference type="PANTHER" id="PTHR23235:SF120">
    <property type="entry name" value="KRUPPEL-LIKE FACTOR 15"/>
    <property type="match status" value="1"/>
</dbReference>
<dbReference type="InterPro" id="IPR056436">
    <property type="entry name" value="Znf-C2H2_ZIC1-5/GLI1-3-like"/>
</dbReference>
<dbReference type="FunFam" id="3.30.160.60:FF:001498">
    <property type="entry name" value="Zinc finger protein 404"/>
    <property type="match status" value="1"/>
</dbReference>
<keyword evidence="5" id="KW-0862">Zinc</keyword>
<dbReference type="GO" id="GO:0008270">
    <property type="term" value="F:zinc ion binding"/>
    <property type="evidence" value="ECO:0007669"/>
    <property type="project" value="UniProtKB-KW"/>
</dbReference>
<evidence type="ECO:0000259" key="9">
    <source>
        <dbReference type="PROSITE" id="PS50157"/>
    </source>
</evidence>
<dbReference type="Proteomes" id="UP001497623">
    <property type="component" value="Unassembled WGS sequence"/>
</dbReference>
<dbReference type="PROSITE" id="PS00028">
    <property type="entry name" value="ZINC_FINGER_C2H2_1"/>
    <property type="match status" value="3"/>
</dbReference>
<dbReference type="Pfam" id="PF13912">
    <property type="entry name" value="zf-C2H2_6"/>
    <property type="match status" value="1"/>
</dbReference>
<feature type="domain" description="C2H2-type" evidence="9">
    <location>
        <begin position="165"/>
        <end position="192"/>
    </location>
</feature>
<keyword evidence="4 7" id="KW-0863">Zinc-finger</keyword>
<feature type="domain" description="C2H2-type" evidence="9">
    <location>
        <begin position="258"/>
        <end position="285"/>
    </location>
</feature>
<proteinExistence type="predicted"/>
<dbReference type="PROSITE" id="PS50157">
    <property type="entry name" value="ZINC_FINGER_C2H2_2"/>
    <property type="match status" value="4"/>
</dbReference>
<dbReference type="Pfam" id="PF23561">
    <property type="entry name" value="zf-C2H2_15"/>
    <property type="match status" value="1"/>
</dbReference>
<protein>
    <recommendedName>
        <fullName evidence="9">C2H2-type domain-containing protein</fullName>
    </recommendedName>
</protein>
<evidence type="ECO:0000256" key="1">
    <source>
        <dbReference type="ARBA" id="ARBA00004123"/>
    </source>
</evidence>
<dbReference type="Gene3D" id="3.30.160.60">
    <property type="entry name" value="Classic Zinc Finger"/>
    <property type="match status" value="6"/>
</dbReference>
<evidence type="ECO:0000256" key="2">
    <source>
        <dbReference type="ARBA" id="ARBA00022723"/>
    </source>
</evidence>
<evidence type="ECO:0000256" key="6">
    <source>
        <dbReference type="ARBA" id="ARBA00023242"/>
    </source>
</evidence>
<reference evidence="10 11" key="1">
    <citation type="submission" date="2024-05" db="EMBL/GenBank/DDBJ databases">
        <authorList>
            <person name="Wallberg A."/>
        </authorList>
    </citation>
    <scope>NUCLEOTIDE SEQUENCE [LARGE SCALE GENOMIC DNA]</scope>
</reference>
<evidence type="ECO:0000256" key="8">
    <source>
        <dbReference type="SAM" id="MobiDB-lite"/>
    </source>
</evidence>
<organism evidence="10 11">
    <name type="scientific">Meganyctiphanes norvegica</name>
    <name type="common">Northern krill</name>
    <name type="synonym">Thysanopoda norvegica</name>
    <dbReference type="NCBI Taxonomy" id="48144"/>
    <lineage>
        <taxon>Eukaryota</taxon>
        <taxon>Metazoa</taxon>
        <taxon>Ecdysozoa</taxon>
        <taxon>Arthropoda</taxon>
        <taxon>Crustacea</taxon>
        <taxon>Multicrustacea</taxon>
        <taxon>Malacostraca</taxon>
        <taxon>Eumalacostraca</taxon>
        <taxon>Eucarida</taxon>
        <taxon>Euphausiacea</taxon>
        <taxon>Euphausiidae</taxon>
        <taxon>Meganyctiphanes</taxon>
    </lineage>
</organism>
<evidence type="ECO:0000256" key="5">
    <source>
        <dbReference type="ARBA" id="ARBA00022833"/>
    </source>
</evidence>
<dbReference type="AlphaFoldDB" id="A0AAV2SQY6"/>
<keyword evidence="2" id="KW-0479">Metal-binding</keyword>
<dbReference type="InterPro" id="IPR013087">
    <property type="entry name" value="Znf_C2H2_type"/>
</dbReference>
<dbReference type="Pfam" id="PF00096">
    <property type="entry name" value="zf-C2H2"/>
    <property type="match status" value="3"/>
</dbReference>
<evidence type="ECO:0000256" key="7">
    <source>
        <dbReference type="PROSITE-ProRule" id="PRU00042"/>
    </source>
</evidence>
<evidence type="ECO:0000256" key="4">
    <source>
        <dbReference type="ARBA" id="ARBA00022771"/>
    </source>
</evidence>
<dbReference type="GO" id="GO:0005634">
    <property type="term" value="C:nucleus"/>
    <property type="evidence" value="ECO:0007669"/>
    <property type="project" value="UniProtKB-SubCell"/>
</dbReference>
<comment type="subcellular location">
    <subcellularLocation>
        <location evidence="1">Nucleus</location>
    </subcellularLocation>
</comment>
<keyword evidence="3" id="KW-0677">Repeat</keyword>
<evidence type="ECO:0000313" key="11">
    <source>
        <dbReference type="Proteomes" id="UP001497623"/>
    </source>
</evidence>
<dbReference type="GO" id="GO:0000981">
    <property type="term" value="F:DNA-binding transcription factor activity, RNA polymerase II-specific"/>
    <property type="evidence" value="ECO:0007669"/>
    <property type="project" value="TreeGrafter"/>
</dbReference>
<dbReference type="GO" id="GO:0000978">
    <property type="term" value="F:RNA polymerase II cis-regulatory region sequence-specific DNA binding"/>
    <property type="evidence" value="ECO:0007669"/>
    <property type="project" value="TreeGrafter"/>
</dbReference>
<gene>
    <name evidence="10" type="ORF">MNOR_LOCUS40629</name>
</gene>
<keyword evidence="11" id="KW-1185">Reference proteome</keyword>
<feature type="region of interest" description="Disordered" evidence="8">
    <location>
        <begin position="11"/>
        <end position="42"/>
    </location>
</feature>
<dbReference type="InterPro" id="IPR036236">
    <property type="entry name" value="Znf_C2H2_sf"/>
</dbReference>
<comment type="caution">
    <text evidence="10">The sequence shown here is derived from an EMBL/GenBank/DDBJ whole genome shotgun (WGS) entry which is preliminary data.</text>
</comment>
<dbReference type="EMBL" id="CAXKWB010128161">
    <property type="protein sequence ID" value="CAL4240711.1"/>
    <property type="molecule type" value="Genomic_DNA"/>
</dbReference>
<feature type="compositionally biased region" description="Polar residues" evidence="8">
    <location>
        <begin position="147"/>
        <end position="161"/>
    </location>
</feature>
<evidence type="ECO:0000313" key="10">
    <source>
        <dbReference type="EMBL" id="CAL4240711.1"/>
    </source>
</evidence>
<feature type="domain" description="C2H2-type" evidence="9">
    <location>
        <begin position="286"/>
        <end position="310"/>
    </location>
</feature>
<feature type="non-terminal residue" evidence="10">
    <location>
        <position position="310"/>
    </location>
</feature>
<dbReference type="FunFam" id="3.30.160.60:FF:000176">
    <property type="entry name" value="zinc finger protein 70"/>
    <property type="match status" value="1"/>
</dbReference>
<dbReference type="FunFam" id="3.30.160.60:FF:000744">
    <property type="entry name" value="zinc finger E-box-binding homeobox 1"/>
    <property type="match status" value="1"/>
</dbReference>
<evidence type="ECO:0000256" key="3">
    <source>
        <dbReference type="ARBA" id="ARBA00022737"/>
    </source>
</evidence>
<dbReference type="PANTHER" id="PTHR23235">
    <property type="entry name" value="KRUEPPEL-LIKE TRANSCRIPTION FACTOR"/>
    <property type="match status" value="1"/>
</dbReference>
<name>A0AAV2SQY6_MEGNR</name>
<dbReference type="SMART" id="SM00355">
    <property type="entry name" value="ZnF_C2H2"/>
    <property type="match status" value="6"/>
</dbReference>
<keyword evidence="6" id="KW-0539">Nucleus</keyword>
<sequence length="310" mass="35378">MDPPYGLLQLLSKPPTGRDPTIKQHLSYKGTGTGRPNEQTKKHQCEICSKQFSRSDKLTLHRRTHTGERPYECFCGKRFTRSDHLKIHALKHKIDPEVCQAMLKETKLKNEAKNAAALEVKQELLEPEVPKMVNIEIKQEPLDSDESLGNSVSESPTNENTTTKQECTVCKKVFGSIYKLSRHLRTHTGEKPYVCFCGDRFSRSDVLRIHQKSKHVPQSIDISPKSTVTNSFVVNDTDSTSDVVKPKRNKFMKSDGIYTCDYCPKTFKAGYKLTVHLRFHTGEKPYVCNFCGKGFARRDHMKKHCKISCI</sequence>
<feature type="domain" description="C2H2-type" evidence="9">
    <location>
        <begin position="43"/>
        <end position="70"/>
    </location>
</feature>
<dbReference type="SUPFAM" id="SSF57667">
    <property type="entry name" value="beta-beta-alpha zinc fingers"/>
    <property type="match status" value="3"/>
</dbReference>
<feature type="region of interest" description="Disordered" evidence="8">
    <location>
        <begin position="140"/>
        <end position="161"/>
    </location>
</feature>
<accession>A0AAV2SQY6</accession>